<dbReference type="SUPFAM" id="SSF56091">
    <property type="entry name" value="DNA ligase/mRNA capping enzyme, catalytic domain"/>
    <property type="match status" value="1"/>
</dbReference>
<accession>A0A410T850</accession>
<feature type="domain" description="RNA ligase" evidence="1">
    <location>
        <begin position="180"/>
        <end position="374"/>
    </location>
</feature>
<dbReference type="NCBIfam" id="TIGR02306">
    <property type="entry name" value="RNA_lig_DRB0094"/>
    <property type="match status" value="1"/>
</dbReference>
<dbReference type="Pfam" id="PF21189">
    <property type="entry name" value="PHA02142"/>
    <property type="match status" value="1"/>
</dbReference>
<evidence type="ECO:0000313" key="2">
    <source>
        <dbReference type="EMBL" id="QAU05167.1"/>
    </source>
</evidence>
<name>A0A410T850_9CAUD</name>
<evidence type="ECO:0000313" key="3">
    <source>
        <dbReference type="Proteomes" id="UP000289163"/>
    </source>
</evidence>
<reference evidence="2 3" key="1">
    <citation type="submission" date="2018-11" db="EMBL/GenBank/DDBJ databases">
        <authorList>
            <person name="Teng T."/>
        </authorList>
    </citation>
    <scope>NUCLEOTIDE SEQUENCE [LARGE SCALE GENOMIC DNA]</scope>
</reference>
<keyword evidence="3" id="KW-1185">Reference proteome</keyword>
<dbReference type="Pfam" id="PF09414">
    <property type="entry name" value="RNA_ligase"/>
    <property type="match status" value="1"/>
</dbReference>
<proteinExistence type="predicted"/>
<dbReference type="Gene3D" id="3.30.470.30">
    <property type="entry name" value="DNA ligase/mRNA capping enzyme"/>
    <property type="match status" value="1"/>
</dbReference>
<dbReference type="InterPro" id="IPR021122">
    <property type="entry name" value="RNA_ligase_dom_REL/Rnl2"/>
</dbReference>
<dbReference type="EMBL" id="MK224498">
    <property type="protein sequence ID" value="QAU05167.1"/>
    <property type="molecule type" value="Genomic_DNA"/>
</dbReference>
<dbReference type="InterPro" id="IPR012646">
    <property type="entry name" value="RNA_ligase_DRB0094"/>
</dbReference>
<protein>
    <recommendedName>
        <fullName evidence="1">RNA ligase domain-containing protein</fullName>
    </recommendedName>
</protein>
<organism evidence="2 3">
    <name type="scientific">Pseudomonas phage Henu5</name>
    <dbReference type="NCBI Taxonomy" id="2499902"/>
    <lineage>
        <taxon>Viruses</taxon>
        <taxon>Duplodnaviria</taxon>
        <taxon>Heunggongvirae</taxon>
        <taxon>Uroviricota</taxon>
        <taxon>Caudoviricetes</taxon>
        <taxon>Vandenendeviridae</taxon>
        <taxon>Skurskavirinae</taxon>
        <taxon>Pakpunavirus</taxon>
        <taxon>Pakpunavirus Henu5</taxon>
    </lineage>
</organism>
<evidence type="ECO:0000259" key="1">
    <source>
        <dbReference type="Pfam" id="PF09414"/>
    </source>
</evidence>
<gene>
    <name evidence="2" type="ORF">Henu5_gp141</name>
</gene>
<dbReference type="Proteomes" id="UP000289163">
    <property type="component" value="Segment"/>
</dbReference>
<sequence>MSNSQDRVLARVVRIDDVKTHPNADSLDLALVGGWQCVIKRGEYQAGDLAIYIEVDSMVPMDNPIFEFLRGRNMVERDGKEYSRIKTMKLRKELSQGLIVPVDAAGLPNLKEDQDLTDQMGILKYVKPSEQAAIDGGAKAKGDRKGTSKLGFPNFIPKTDQARVQNIQMAYDQAHQKDEKFEVTFKLDGSSLTIWHKDGEVGVASRNVGFRLEDEKIGFFTAVKNFFKGRGWKRVIKKDSNHFTAMAEELNLGERLREFGLNIALQGELVAPNIQGNFEGVDKPEYYVYDIYNISESRYYLPEERLATLGILNALADDGEEDVKHVPVYMWDVGVPKDMQDVIEMASGESALNGKYREGLVFKSMSRDFSFKVISNEYLLKEE</sequence>